<dbReference type="GO" id="GO:0016020">
    <property type="term" value="C:membrane"/>
    <property type="evidence" value="ECO:0007669"/>
    <property type="project" value="UniProtKB-SubCell"/>
</dbReference>
<evidence type="ECO:0000256" key="5">
    <source>
        <dbReference type="ARBA" id="ARBA00022679"/>
    </source>
</evidence>
<dbReference type="InterPro" id="IPR005467">
    <property type="entry name" value="His_kinase_dom"/>
</dbReference>
<evidence type="ECO:0000256" key="6">
    <source>
        <dbReference type="ARBA" id="ARBA00022777"/>
    </source>
</evidence>
<comment type="catalytic activity">
    <reaction evidence="1">
        <text>ATP + protein L-histidine = ADP + protein N-phospho-L-histidine.</text>
        <dbReference type="EC" id="2.7.13.3"/>
    </reaction>
</comment>
<dbReference type="PANTHER" id="PTHR43547:SF2">
    <property type="entry name" value="HYBRID SIGNAL TRANSDUCTION HISTIDINE KINASE C"/>
    <property type="match status" value="1"/>
</dbReference>
<feature type="transmembrane region" description="Helical" evidence="9">
    <location>
        <begin position="206"/>
        <end position="224"/>
    </location>
</feature>
<dbReference type="Pfam" id="PF02518">
    <property type="entry name" value="HATPase_c"/>
    <property type="match status" value="1"/>
</dbReference>
<dbReference type="Gene3D" id="3.30.565.10">
    <property type="entry name" value="Histidine kinase-like ATPase, C-terminal domain"/>
    <property type="match status" value="1"/>
</dbReference>
<dbReference type="InterPro" id="IPR035965">
    <property type="entry name" value="PAS-like_dom_sf"/>
</dbReference>
<proteinExistence type="predicted"/>
<protein>
    <recommendedName>
        <fullName evidence="3">histidine kinase</fullName>
        <ecNumber evidence="3">2.7.13.3</ecNumber>
    </recommendedName>
</protein>
<dbReference type="SMART" id="SM00091">
    <property type="entry name" value="PAS"/>
    <property type="match status" value="1"/>
</dbReference>
<dbReference type="OrthoDB" id="9813394at2"/>
<organism evidence="13 14">
    <name type="scientific">Clostridium amylolyticum</name>
    <dbReference type="NCBI Taxonomy" id="1121298"/>
    <lineage>
        <taxon>Bacteria</taxon>
        <taxon>Bacillati</taxon>
        <taxon>Bacillota</taxon>
        <taxon>Clostridia</taxon>
        <taxon>Eubacteriales</taxon>
        <taxon>Clostridiaceae</taxon>
        <taxon>Clostridium</taxon>
    </lineage>
</organism>
<keyword evidence="7" id="KW-0902">Two-component regulatory system</keyword>
<dbReference type="InterPro" id="IPR004358">
    <property type="entry name" value="Sig_transdc_His_kin-like_C"/>
</dbReference>
<name>A0A1M6PGQ6_9CLOT</name>
<dbReference type="EC" id="2.7.13.3" evidence="3"/>
<dbReference type="SUPFAM" id="SSF47384">
    <property type="entry name" value="Homodimeric domain of signal transducing histidine kinase"/>
    <property type="match status" value="1"/>
</dbReference>
<dbReference type="InterPro" id="IPR000014">
    <property type="entry name" value="PAS"/>
</dbReference>
<feature type="transmembrane region" description="Helical" evidence="9">
    <location>
        <begin position="108"/>
        <end position="128"/>
    </location>
</feature>
<feature type="transmembrane region" description="Helical" evidence="9">
    <location>
        <begin position="140"/>
        <end position="164"/>
    </location>
</feature>
<dbReference type="Pfam" id="PF00512">
    <property type="entry name" value="HisKA"/>
    <property type="match status" value="1"/>
</dbReference>
<evidence type="ECO:0000256" key="7">
    <source>
        <dbReference type="ARBA" id="ARBA00023012"/>
    </source>
</evidence>
<dbReference type="NCBIfam" id="TIGR00229">
    <property type="entry name" value="sensory_box"/>
    <property type="match status" value="1"/>
</dbReference>
<feature type="transmembrane region" description="Helical" evidence="9">
    <location>
        <begin position="230"/>
        <end position="250"/>
    </location>
</feature>
<dbReference type="InterPro" id="IPR003661">
    <property type="entry name" value="HisK_dim/P_dom"/>
</dbReference>
<feature type="transmembrane region" description="Helical" evidence="9">
    <location>
        <begin position="17"/>
        <end position="35"/>
    </location>
</feature>
<dbReference type="Gene3D" id="1.10.287.130">
    <property type="match status" value="1"/>
</dbReference>
<evidence type="ECO:0000313" key="13">
    <source>
        <dbReference type="EMBL" id="SHK07067.1"/>
    </source>
</evidence>
<dbReference type="RefSeq" id="WP_073012874.1">
    <property type="nucleotide sequence ID" value="NZ_FQZO01000016.1"/>
</dbReference>
<dbReference type="InterPro" id="IPR000700">
    <property type="entry name" value="PAS-assoc_C"/>
</dbReference>
<sequence>MKNLESNFTSIYKVKNFHIYSIMVIILFVPIFILVGEKNILLFHFIMEFFVILMCCSITMMVINTKDISKNSSFNFLGICFGIICVFELSHVIFYEGMNIIPYDTSDISYLFSVFESYIRSFAIMVFLMSYYRKLEVKSVIYIFLLIPLIMLTTIFLGVLPTSYIKGYGFTQFKSFNEIIIIAILAINILILHLKAYEINRDTRWYIGLATLFAIFSKVFQAFYINKYGISPILTYIFKFISVFLVYRIVVKNTLQKPLALLNTILLQKNEELEDTIEKLNLQNEALKKMQEELTIKERTYTNLIENLPLAVILRNDTTILFANNNAVTLFRAKNKEDMIGRDIYDIVHPDYAHIVKREVEESKKGHLLIDSEEKVIGLDGKSIDVEISALPIYDNNEGIFMVVFRDITVKKLSEAMRRELKEAKENERLRTEFFANLSHEFRTPINVIYSSCQLMDMYINKGSIENIDKYNKIIKQNCYRILRLTNNLIDTTLINEGFYKVNWYRGNIVSVVEDIVISVSSYIEDHGIEIIFDTEVEEKQMIFDPEIIERIILNLLSNAIKYKNKEKGIIEVTIKDKESFVEIYIKDNGKGIPLEKQKSVFERFTRVDSSLNRLEEGSGLGLYIVKSLVKLHKGNILLNSNENEGAEFIINLPVIDAKEEIGSDKVIDARSIDEKIKIEFSDIYE</sequence>
<keyword evidence="8" id="KW-0175">Coiled coil</keyword>
<feature type="coiled-coil region" evidence="8">
    <location>
        <begin position="263"/>
        <end position="307"/>
    </location>
</feature>
<dbReference type="PROSITE" id="PS50109">
    <property type="entry name" value="HIS_KIN"/>
    <property type="match status" value="1"/>
</dbReference>
<feature type="transmembrane region" description="Helical" evidence="9">
    <location>
        <begin position="41"/>
        <end position="62"/>
    </location>
</feature>
<dbReference type="InterPro" id="IPR036890">
    <property type="entry name" value="HATPase_C_sf"/>
</dbReference>
<keyword evidence="9" id="KW-0812">Transmembrane</keyword>
<dbReference type="InterPro" id="IPR003594">
    <property type="entry name" value="HATPase_dom"/>
</dbReference>
<evidence type="ECO:0000256" key="1">
    <source>
        <dbReference type="ARBA" id="ARBA00000085"/>
    </source>
</evidence>
<feature type="domain" description="PAS" evidence="11">
    <location>
        <begin position="297"/>
        <end position="367"/>
    </location>
</feature>
<evidence type="ECO:0000256" key="8">
    <source>
        <dbReference type="SAM" id="Coils"/>
    </source>
</evidence>
<evidence type="ECO:0000259" key="11">
    <source>
        <dbReference type="PROSITE" id="PS50112"/>
    </source>
</evidence>
<dbReference type="Gene3D" id="3.30.450.20">
    <property type="entry name" value="PAS domain"/>
    <property type="match status" value="1"/>
</dbReference>
<dbReference type="SUPFAM" id="SSF55785">
    <property type="entry name" value="PYP-like sensor domain (PAS domain)"/>
    <property type="match status" value="1"/>
</dbReference>
<dbReference type="InterPro" id="IPR033425">
    <property type="entry name" value="MASE3"/>
</dbReference>
<dbReference type="Pfam" id="PF13426">
    <property type="entry name" value="PAS_9"/>
    <property type="match status" value="1"/>
</dbReference>
<dbReference type="InterPro" id="IPR036097">
    <property type="entry name" value="HisK_dim/P_sf"/>
</dbReference>
<dbReference type="AlphaFoldDB" id="A0A1M6PGQ6"/>
<evidence type="ECO:0000256" key="9">
    <source>
        <dbReference type="SAM" id="Phobius"/>
    </source>
</evidence>
<evidence type="ECO:0000256" key="3">
    <source>
        <dbReference type="ARBA" id="ARBA00012438"/>
    </source>
</evidence>
<dbReference type="Proteomes" id="UP000184080">
    <property type="component" value="Unassembled WGS sequence"/>
</dbReference>
<evidence type="ECO:0000313" key="14">
    <source>
        <dbReference type="Proteomes" id="UP000184080"/>
    </source>
</evidence>
<dbReference type="SMART" id="SM00387">
    <property type="entry name" value="HATPase_c"/>
    <property type="match status" value="1"/>
</dbReference>
<dbReference type="EMBL" id="FQZO01000016">
    <property type="protein sequence ID" value="SHK07067.1"/>
    <property type="molecule type" value="Genomic_DNA"/>
</dbReference>
<dbReference type="PROSITE" id="PS50113">
    <property type="entry name" value="PAC"/>
    <property type="match status" value="1"/>
</dbReference>
<dbReference type="PROSITE" id="PS50112">
    <property type="entry name" value="PAS"/>
    <property type="match status" value="1"/>
</dbReference>
<reference evidence="13 14" key="1">
    <citation type="submission" date="2016-11" db="EMBL/GenBank/DDBJ databases">
        <authorList>
            <person name="Jaros S."/>
            <person name="Januszkiewicz K."/>
            <person name="Wedrychowicz H."/>
        </authorList>
    </citation>
    <scope>NUCLEOTIDE SEQUENCE [LARGE SCALE GENOMIC DNA]</scope>
    <source>
        <strain evidence="13 14">DSM 21864</strain>
    </source>
</reference>
<feature type="transmembrane region" description="Helical" evidence="9">
    <location>
        <begin position="74"/>
        <end position="96"/>
    </location>
</feature>
<evidence type="ECO:0000256" key="2">
    <source>
        <dbReference type="ARBA" id="ARBA00004370"/>
    </source>
</evidence>
<dbReference type="CDD" id="cd00130">
    <property type="entry name" value="PAS"/>
    <property type="match status" value="1"/>
</dbReference>
<keyword evidence="14" id="KW-1185">Reference proteome</keyword>
<dbReference type="STRING" id="1121298.SAMN05444401_0515"/>
<keyword evidence="6" id="KW-0418">Kinase</keyword>
<dbReference type="CDD" id="cd00082">
    <property type="entry name" value="HisKA"/>
    <property type="match status" value="1"/>
</dbReference>
<keyword evidence="5" id="KW-0808">Transferase</keyword>
<dbReference type="CDD" id="cd00075">
    <property type="entry name" value="HATPase"/>
    <property type="match status" value="1"/>
</dbReference>
<keyword evidence="9" id="KW-1133">Transmembrane helix</keyword>
<dbReference type="SMART" id="SM00388">
    <property type="entry name" value="HisKA"/>
    <property type="match status" value="1"/>
</dbReference>
<evidence type="ECO:0000259" key="12">
    <source>
        <dbReference type="PROSITE" id="PS50113"/>
    </source>
</evidence>
<keyword evidence="4" id="KW-0597">Phosphoprotein</keyword>
<feature type="domain" description="PAC" evidence="12">
    <location>
        <begin position="370"/>
        <end position="420"/>
    </location>
</feature>
<comment type="subcellular location">
    <subcellularLocation>
        <location evidence="2">Membrane</location>
    </subcellularLocation>
</comment>
<evidence type="ECO:0000259" key="10">
    <source>
        <dbReference type="PROSITE" id="PS50109"/>
    </source>
</evidence>
<keyword evidence="9" id="KW-0472">Membrane</keyword>
<dbReference type="Pfam" id="PF17159">
    <property type="entry name" value="MASE3"/>
    <property type="match status" value="1"/>
</dbReference>
<feature type="domain" description="Histidine kinase" evidence="10">
    <location>
        <begin position="437"/>
        <end position="657"/>
    </location>
</feature>
<feature type="transmembrane region" description="Helical" evidence="9">
    <location>
        <begin position="176"/>
        <end position="194"/>
    </location>
</feature>
<dbReference type="PRINTS" id="PR00344">
    <property type="entry name" value="BCTRLSENSOR"/>
</dbReference>
<dbReference type="PANTHER" id="PTHR43547">
    <property type="entry name" value="TWO-COMPONENT HISTIDINE KINASE"/>
    <property type="match status" value="1"/>
</dbReference>
<accession>A0A1M6PGQ6</accession>
<dbReference type="SUPFAM" id="SSF55874">
    <property type="entry name" value="ATPase domain of HSP90 chaperone/DNA topoisomerase II/histidine kinase"/>
    <property type="match status" value="1"/>
</dbReference>
<dbReference type="GO" id="GO:0000155">
    <property type="term" value="F:phosphorelay sensor kinase activity"/>
    <property type="evidence" value="ECO:0007669"/>
    <property type="project" value="InterPro"/>
</dbReference>
<dbReference type="FunFam" id="3.30.565.10:FF:000006">
    <property type="entry name" value="Sensor histidine kinase WalK"/>
    <property type="match status" value="1"/>
</dbReference>
<gene>
    <name evidence="13" type="ORF">SAMN05444401_0515</name>
</gene>
<evidence type="ECO:0000256" key="4">
    <source>
        <dbReference type="ARBA" id="ARBA00022553"/>
    </source>
</evidence>